<evidence type="ECO:0000259" key="3">
    <source>
        <dbReference type="PROSITE" id="PS50110"/>
    </source>
</evidence>
<gene>
    <name evidence="4" type="ordered locus">Bcenmc03_1106</name>
</gene>
<accession>B1JYC6</accession>
<dbReference type="InterPro" id="IPR050595">
    <property type="entry name" value="Bact_response_regulator"/>
</dbReference>
<dbReference type="SUPFAM" id="SSF52172">
    <property type="entry name" value="CheY-like"/>
    <property type="match status" value="1"/>
</dbReference>
<dbReference type="RefSeq" id="WP_012328157.1">
    <property type="nucleotide sequence ID" value="NC_010508.1"/>
</dbReference>
<dbReference type="HOGENOM" id="CLU_000445_69_8_4"/>
<evidence type="ECO:0000256" key="2">
    <source>
        <dbReference type="PROSITE-ProRule" id="PRU00169"/>
    </source>
</evidence>
<evidence type="ECO:0000256" key="1">
    <source>
        <dbReference type="ARBA" id="ARBA00022553"/>
    </source>
</evidence>
<protein>
    <submittedName>
        <fullName evidence="4">Response regulator receiver protein</fullName>
    </submittedName>
</protein>
<name>B1JYC6_BURO0</name>
<dbReference type="GO" id="GO:0000160">
    <property type="term" value="P:phosphorelay signal transduction system"/>
    <property type="evidence" value="ECO:0007669"/>
    <property type="project" value="InterPro"/>
</dbReference>
<dbReference type="CDD" id="cd17574">
    <property type="entry name" value="REC_OmpR"/>
    <property type="match status" value="1"/>
</dbReference>
<dbReference type="Proteomes" id="UP000002169">
    <property type="component" value="Chromosome 1"/>
</dbReference>
<dbReference type="KEGG" id="bcm:Bcenmc03_1106"/>
<evidence type="ECO:0000313" key="5">
    <source>
        <dbReference type="Proteomes" id="UP000002169"/>
    </source>
</evidence>
<proteinExistence type="predicted"/>
<dbReference type="Pfam" id="PF00072">
    <property type="entry name" value="Response_reg"/>
    <property type="match status" value="1"/>
</dbReference>
<dbReference type="EMBL" id="CP000958">
    <property type="protein sequence ID" value="ACA90282.1"/>
    <property type="molecule type" value="Genomic_DNA"/>
</dbReference>
<evidence type="ECO:0000313" key="4">
    <source>
        <dbReference type="EMBL" id="ACA90282.1"/>
    </source>
</evidence>
<dbReference type="AlphaFoldDB" id="B1JYC6"/>
<dbReference type="InterPro" id="IPR001789">
    <property type="entry name" value="Sig_transdc_resp-reg_receiver"/>
</dbReference>
<dbReference type="SMART" id="SM00448">
    <property type="entry name" value="REC"/>
    <property type="match status" value="1"/>
</dbReference>
<dbReference type="Gene3D" id="3.40.50.2300">
    <property type="match status" value="1"/>
</dbReference>
<organism evidence="4 5">
    <name type="scientific">Burkholderia orbicola (strain MC0-3)</name>
    <dbReference type="NCBI Taxonomy" id="406425"/>
    <lineage>
        <taxon>Bacteria</taxon>
        <taxon>Pseudomonadati</taxon>
        <taxon>Pseudomonadota</taxon>
        <taxon>Betaproteobacteria</taxon>
        <taxon>Burkholderiales</taxon>
        <taxon>Burkholderiaceae</taxon>
        <taxon>Burkholderia</taxon>
        <taxon>Burkholderia cepacia complex</taxon>
        <taxon>Burkholderia orbicola</taxon>
    </lineage>
</organism>
<feature type="domain" description="Response regulatory" evidence="3">
    <location>
        <begin position="3"/>
        <end position="114"/>
    </location>
</feature>
<keyword evidence="1 2" id="KW-0597">Phosphoprotein</keyword>
<dbReference type="PROSITE" id="PS50110">
    <property type="entry name" value="RESPONSE_REGULATORY"/>
    <property type="match status" value="1"/>
</dbReference>
<dbReference type="InterPro" id="IPR011006">
    <property type="entry name" value="CheY-like_superfamily"/>
</dbReference>
<feature type="modified residue" description="4-aspartylphosphate" evidence="2">
    <location>
        <position position="52"/>
    </location>
</feature>
<dbReference type="PANTHER" id="PTHR44591:SF3">
    <property type="entry name" value="RESPONSE REGULATORY DOMAIN-CONTAINING PROTEIN"/>
    <property type="match status" value="1"/>
</dbReference>
<sequence length="119" mass="13298">MTTILLVDDDEDSLRPFQLLLEREDYRVILARSGTEALAQISQHAVALMITDWSMPGMDGVTLCRTLRAHPVHHWVPIVFLSSAKAPTEQGLWNVSFLKPVSWPAVAQAVRSLLEAPRP</sequence>
<dbReference type="PANTHER" id="PTHR44591">
    <property type="entry name" value="STRESS RESPONSE REGULATOR PROTEIN 1"/>
    <property type="match status" value="1"/>
</dbReference>
<reference evidence="5" key="1">
    <citation type="submission" date="2008-02" db="EMBL/GenBank/DDBJ databases">
        <title>Complete sequence of chromosome 1 of Burkholderia cenocepacia MC0-3.</title>
        <authorList>
            <person name="Copeland A."/>
            <person name="Lucas S."/>
            <person name="Lapidus A."/>
            <person name="Barry K."/>
            <person name="Bruce D."/>
            <person name="Goodwin L."/>
            <person name="Glavina del Rio T."/>
            <person name="Dalin E."/>
            <person name="Tice H."/>
            <person name="Pitluck S."/>
            <person name="Chain P."/>
            <person name="Malfatti S."/>
            <person name="Shin M."/>
            <person name="Vergez L."/>
            <person name="Schmutz J."/>
            <person name="Larimer F."/>
            <person name="Land M."/>
            <person name="Hauser L."/>
            <person name="Kyrpides N."/>
            <person name="Mikhailova N."/>
            <person name="Tiedje J."/>
            <person name="Richardson P."/>
        </authorList>
    </citation>
    <scope>NUCLEOTIDE SEQUENCE [LARGE SCALE GENOMIC DNA]</scope>
    <source>
        <strain evidence="5">MC0-3</strain>
    </source>
</reference>